<dbReference type="GO" id="GO:0106005">
    <property type="term" value="P:RNA 5'-cap (guanine-N7)-methylation"/>
    <property type="evidence" value="ECO:0007669"/>
    <property type="project" value="InterPro"/>
</dbReference>
<gene>
    <name evidence="2" type="ORF">OBRU01_17774</name>
</gene>
<name>A0A0L7KVX0_OPEBR</name>
<dbReference type="EMBL" id="JTDY01005085">
    <property type="protein sequence ID" value="KOB67383.1"/>
    <property type="molecule type" value="Genomic_DNA"/>
</dbReference>
<dbReference type="STRING" id="104452.A0A0L7KVX0"/>
<comment type="caution">
    <text evidence="2">The sequence shown here is derived from an EMBL/GenBank/DDBJ whole genome shotgun (WGS) entry which is preliminary data.</text>
</comment>
<feature type="region of interest" description="Disordered" evidence="1">
    <location>
        <begin position="37"/>
        <end position="110"/>
    </location>
</feature>
<evidence type="ECO:0000313" key="3">
    <source>
        <dbReference type="Proteomes" id="UP000037510"/>
    </source>
</evidence>
<proteinExistence type="predicted"/>
<keyword evidence="3" id="KW-1185">Reference proteome</keyword>
<dbReference type="Proteomes" id="UP000037510">
    <property type="component" value="Unassembled WGS sequence"/>
</dbReference>
<reference evidence="2 3" key="1">
    <citation type="journal article" date="2015" name="Genome Biol. Evol.">
        <title>The genome of winter moth (Operophtera brumata) provides a genomic perspective on sexual dimorphism and phenology.</title>
        <authorList>
            <person name="Derks M.F."/>
            <person name="Smit S."/>
            <person name="Salis L."/>
            <person name="Schijlen E."/>
            <person name="Bossers A."/>
            <person name="Mateman C."/>
            <person name="Pijl A.S."/>
            <person name="de Ridder D."/>
            <person name="Groenen M.A."/>
            <person name="Visser M.E."/>
            <person name="Megens H.J."/>
        </authorList>
    </citation>
    <scope>NUCLEOTIDE SEQUENCE [LARGE SCALE GENOMIC DNA]</scope>
    <source>
        <strain evidence="2">WM2013NL</strain>
        <tissue evidence="2">Head and thorax</tissue>
    </source>
</reference>
<evidence type="ECO:0000313" key="2">
    <source>
        <dbReference type="EMBL" id="KOB67383.1"/>
    </source>
</evidence>
<feature type="compositionally biased region" description="Basic and acidic residues" evidence="1">
    <location>
        <begin position="68"/>
        <end position="102"/>
    </location>
</feature>
<evidence type="ECO:0000256" key="1">
    <source>
        <dbReference type="SAM" id="MobiDB-lite"/>
    </source>
</evidence>
<dbReference type="GO" id="GO:0003723">
    <property type="term" value="F:RNA binding"/>
    <property type="evidence" value="ECO:0007669"/>
    <property type="project" value="InterPro"/>
</dbReference>
<dbReference type="InterPro" id="IPR028271">
    <property type="entry name" value="RAMAC"/>
</dbReference>
<dbReference type="AlphaFoldDB" id="A0A0L7KVX0"/>
<organism evidence="2 3">
    <name type="scientific">Operophtera brumata</name>
    <name type="common">Winter moth</name>
    <name type="synonym">Phalaena brumata</name>
    <dbReference type="NCBI Taxonomy" id="104452"/>
    <lineage>
        <taxon>Eukaryota</taxon>
        <taxon>Metazoa</taxon>
        <taxon>Ecdysozoa</taxon>
        <taxon>Arthropoda</taxon>
        <taxon>Hexapoda</taxon>
        <taxon>Insecta</taxon>
        <taxon>Pterygota</taxon>
        <taxon>Neoptera</taxon>
        <taxon>Endopterygota</taxon>
        <taxon>Lepidoptera</taxon>
        <taxon>Glossata</taxon>
        <taxon>Ditrysia</taxon>
        <taxon>Geometroidea</taxon>
        <taxon>Geometridae</taxon>
        <taxon>Larentiinae</taxon>
        <taxon>Operophtera</taxon>
    </lineage>
</organism>
<accession>A0A0L7KVX0</accession>
<dbReference type="Pfam" id="PF15320">
    <property type="entry name" value="RAM"/>
    <property type="match status" value="1"/>
</dbReference>
<dbReference type="GO" id="GO:0031533">
    <property type="term" value="C:mRNA capping enzyme complex"/>
    <property type="evidence" value="ECO:0007669"/>
    <property type="project" value="InterPro"/>
</dbReference>
<sequence>MSTTDMSTEDKEFLASCEEEFKERYTVNDKEYMKVFKSEPSTSPIMESWWVPQNSSRRNDRRQHRRTHPYERNSRDYDRRDRRGYNEDTRGDRGSRGDEGGYRNHSPRRY</sequence>
<protein>
    <submittedName>
        <fullName evidence="2">Uncharacterized protein</fullName>
    </submittedName>
</protein>